<dbReference type="Gene3D" id="3.30.420.10">
    <property type="entry name" value="Ribonuclease H-like superfamily/Ribonuclease H"/>
    <property type="match status" value="1"/>
</dbReference>
<dbReference type="AlphaFoldDB" id="C8VZD6"/>
<feature type="domain" description="Integrase catalytic" evidence="1">
    <location>
        <begin position="254"/>
        <end position="475"/>
    </location>
</feature>
<evidence type="ECO:0000313" key="3">
    <source>
        <dbReference type="Proteomes" id="UP000002217"/>
    </source>
</evidence>
<evidence type="ECO:0000313" key="2">
    <source>
        <dbReference type="EMBL" id="ACV64881.1"/>
    </source>
</evidence>
<dbReference type="InterPro" id="IPR012337">
    <property type="entry name" value="RNaseH-like_sf"/>
</dbReference>
<accession>C8VZD6</accession>
<dbReference type="HOGENOM" id="CLU_022020_0_0_9"/>
<dbReference type="InterPro" id="IPR036397">
    <property type="entry name" value="RNaseH_sf"/>
</dbReference>
<dbReference type="InterPro" id="IPR015378">
    <property type="entry name" value="Transposase-like_Mu_C"/>
</dbReference>
<dbReference type="EMBL" id="CP001720">
    <property type="protein sequence ID" value="ACV64881.1"/>
    <property type="molecule type" value="Genomic_DNA"/>
</dbReference>
<name>C8VZD6_DESAS</name>
<keyword evidence="3" id="KW-1185">Reference proteome</keyword>
<dbReference type="PROSITE" id="PS50994">
    <property type="entry name" value="INTEGRASE"/>
    <property type="match status" value="1"/>
</dbReference>
<organism evidence="2 3">
    <name type="scientific">Desulfofarcimen acetoxidans (strain ATCC 49208 / DSM 771 / KCTC 5769 / VKM B-1644 / 5575)</name>
    <name type="common">Desulfotomaculum acetoxidans</name>
    <dbReference type="NCBI Taxonomy" id="485916"/>
    <lineage>
        <taxon>Bacteria</taxon>
        <taxon>Bacillati</taxon>
        <taxon>Bacillota</taxon>
        <taxon>Clostridia</taxon>
        <taxon>Eubacteriales</taxon>
        <taxon>Peptococcaceae</taxon>
        <taxon>Desulfofarcimen</taxon>
    </lineage>
</organism>
<dbReference type="InterPro" id="IPR009004">
    <property type="entry name" value="Transposase_Mu_C"/>
</dbReference>
<dbReference type="SUPFAM" id="SSF53098">
    <property type="entry name" value="Ribonuclease H-like"/>
    <property type="match status" value="1"/>
</dbReference>
<dbReference type="Pfam" id="PF02914">
    <property type="entry name" value="DDE_2"/>
    <property type="match status" value="1"/>
</dbReference>
<dbReference type="GO" id="GO:0004803">
    <property type="term" value="F:transposase activity"/>
    <property type="evidence" value="ECO:0007669"/>
    <property type="project" value="InterPro"/>
</dbReference>
<dbReference type="Proteomes" id="UP000002217">
    <property type="component" value="Chromosome"/>
</dbReference>
<evidence type="ECO:0000259" key="1">
    <source>
        <dbReference type="PROSITE" id="PS50994"/>
    </source>
</evidence>
<dbReference type="GO" id="GO:0006313">
    <property type="term" value="P:DNA transposition"/>
    <property type="evidence" value="ECO:0007669"/>
    <property type="project" value="InterPro"/>
</dbReference>
<dbReference type="Gene3D" id="2.30.30.130">
    <property type="entry name" value="Transposase, Mu, C-terminal"/>
    <property type="match status" value="1"/>
</dbReference>
<dbReference type="InterPro" id="IPR004189">
    <property type="entry name" value="Phage_Mu_transposase"/>
</dbReference>
<dbReference type="KEGG" id="dae:Dtox_4214"/>
<dbReference type="SUPFAM" id="SSF50610">
    <property type="entry name" value="mu transposase, C-terminal domain"/>
    <property type="match status" value="1"/>
</dbReference>
<dbReference type="InterPro" id="IPR001584">
    <property type="entry name" value="Integrase_cat-core"/>
</dbReference>
<gene>
    <name evidence="2" type="ordered locus">Dtox_4214</name>
</gene>
<dbReference type="GO" id="GO:0003677">
    <property type="term" value="F:DNA binding"/>
    <property type="evidence" value="ECO:0007669"/>
    <property type="project" value="InterPro"/>
</dbReference>
<dbReference type="eggNOG" id="COG2801">
    <property type="taxonomic scope" value="Bacteria"/>
</dbReference>
<dbReference type="OrthoDB" id="9794201at2"/>
<proteinExistence type="predicted"/>
<reference evidence="2 3" key="1">
    <citation type="journal article" date="2009" name="Stand. Genomic Sci.">
        <title>Complete genome sequence of Desulfotomaculum acetoxidans type strain (5575).</title>
        <authorList>
            <person name="Spring S."/>
            <person name="Lapidus A."/>
            <person name="Schroder M."/>
            <person name="Gleim D."/>
            <person name="Sims D."/>
            <person name="Meincke L."/>
            <person name="Glavina Del Rio T."/>
            <person name="Tice H."/>
            <person name="Copeland A."/>
            <person name="Cheng J.F."/>
            <person name="Lucas S."/>
            <person name="Chen F."/>
            <person name="Nolan M."/>
            <person name="Bruce D."/>
            <person name="Goodwin L."/>
            <person name="Pitluck S."/>
            <person name="Ivanova N."/>
            <person name="Mavromatis K."/>
            <person name="Mikhailova N."/>
            <person name="Pati A."/>
            <person name="Chen A."/>
            <person name="Palaniappan K."/>
            <person name="Land M."/>
            <person name="Hauser L."/>
            <person name="Chang Y.J."/>
            <person name="Jeffries C.D."/>
            <person name="Chain P."/>
            <person name="Saunders E."/>
            <person name="Brettin T."/>
            <person name="Detter J.C."/>
            <person name="Goker M."/>
            <person name="Bristow J."/>
            <person name="Eisen J.A."/>
            <person name="Markowitz V."/>
            <person name="Hugenholtz P."/>
            <person name="Kyrpides N.C."/>
            <person name="Klenk H.P."/>
            <person name="Han C."/>
        </authorList>
    </citation>
    <scope>NUCLEOTIDE SEQUENCE [LARGE SCALE GENOMIC DNA]</scope>
    <source>
        <strain evidence="3">ATCC 49208 / DSM 771 / VKM B-1644</strain>
    </source>
</reference>
<dbReference type="Pfam" id="PF09299">
    <property type="entry name" value="Mu-transpos_C"/>
    <property type="match status" value="1"/>
</dbReference>
<dbReference type="RefSeq" id="WP_015759551.1">
    <property type="nucleotide sequence ID" value="NC_013216.1"/>
</dbReference>
<protein>
    <submittedName>
        <fullName evidence="2">Transposase-like Mu</fullName>
    </submittedName>
</protein>
<sequence>MAELKTIDNEIYLPVEEVALLLSITERAVRKKITSGQIHGKEERCNRGGRGGVKYIVPLSSLDDRVQMKYWKKLEKEQEKEHPAAVPENVCQSKTFDEYSEDDRQIIQSWIQAVKDWQAFRSGRRGDLRSVDESFVEAARSQYTGIFLSVNSLYRKWKAVRAKNYDALVDKRGRHRLGQNSIPELAWELFKYYYLDESQYAIKQCVDYVTWWCEKEMPELLSEIPSYHSFVRAVKTIPFAVLKYFREGDKAFEDDAAPYITRLYDDLEINDVWVADNHTLDVLVIEDGTEKLHRMYVTGFQDVRSRKIVGWYLTDKPNSEAVLYALRKAILKHGIPRYIYTDNGREFLCFDIGGRGRRKTSKSKKDEHTPPPIFARLGIEFWNAKVRNGRAKIIERAFKEFKDKFSRLMVGFTGGNPLEKPERLKHQVKSRKGILLDSKLRENLDTYIEGMYNETEQNGIGMYGRAPNKVYAEEMVTVRKATSEDLNLMLMRSTRMQTVKEKGVHLELYGEKLFYWDIDFLLKYQGHRVYLRYDPEDLRQVRIYNEKDEFLCAVPVDNETILKYGASKEDIRKASAKIKQFKKTVKAYDENSGLEAYPKIEAIDLMLWKAKQNMEAGGQKPNAKVVEAVKANEPVVTVQEAPADQTDSVVDLQNMTKNARKNMAM</sequence>
<dbReference type="Gene3D" id="1.10.10.60">
    <property type="entry name" value="Homeodomain-like"/>
    <property type="match status" value="1"/>
</dbReference>
<dbReference type="STRING" id="485916.Dtox_4214"/>
<dbReference type="GO" id="GO:0015074">
    <property type="term" value="P:DNA integration"/>
    <property type="evidence" value="ECO:0007669"/>
    <property type="project" value="InterPro"/>
</dbReference>